<protein>
    <submittedName>
        <fullName evidence="1">Uncharacterized protein</fullName>
    </submittedName>
</protein>
<accession>A0A0G4J5A4</accession>
<dbReference type="Proteomes" id="UP000290189">
    <property type="component" value="Unassembled WGS sequence"/>
</dbReference>
<evidence type="ECO:0000313" key="3">
    <source>
        <dbReference type="Proteomes" id="UP000039324"/>
    </source>
</evidence>
<evidence type="ECO:0000313" key="2">
    <source>
        <dbReference type="EMBL" id="SPQ98453.1"/>
    </source>
</evidence>
<keyword evidence="2" id="KW-0496">Mitochondrion</keyword>
<sequence length="267" mass="30055">MSTATLTVIDIDPDAPDDSSGSVIWLPDRQQAKDSVGHRFRCVRHDLLLKTLTTARKHCRDLHNGVRIRSHPTQQPIRAKHPLPRPCEDVLRYIRTLWDSPGQQQYRSAEVALRRLRNDWRYAIACLAPGVSCASLVEQAQTLIDNGSKGVDVAKQSATQSHLNAVSCWLGCVEGLVDDVHALPSWDLSRHPSDWFLQPRRNPRDLAVLQVVYVKLVAAYTTAQHPIPFMTRARALQRQQECVQRDLRSAQALVTLGAVEQRNEPST</sequence>
<keyword evidence="3" id="KW-1185">Reference proteome</keyword>
<name>A0A0G4J5A4_PLABS</name>
<dbReference type="Proteomes" id="UP000039324">
    <property type="component" value="Unassembled WGS sequence"/>
</dbReference>
<dbReference type="AlphaFoldDB" id="A0A0G4J5A4"/>
<organism evidence="1 3">
    <name type="scientific">Plasmodiophora brassicae</name>
    <name type="common">Clubroot disease agent</name>
    <dbReference type="NCBI Taxonomy" id="37360"/>
    <lineage>
        <taxon>Eukaryota</taxon>
        <taxon>Sar</taxon>
        <taxon>Rhizaria</taxon>
        <taxon>Endomyxa</taxon>
        <taxon>Phytomyxea</taxon>
        <taxon>Plasmodiophorida</taxon>
        <taxon>Plasmodiophoridae</taxon>
        <taxon>Plasmodiophora</taxon>
    </lineage>
</organism>
<dbReference type="EMBL" id="OVEO01000009">
    <property type="protein sequence ID" value="SPQ98453.1"/>
    <property type="molecule type" value="Genomic_DNA"/>
</dbReference>
<evidence type="ECO:0000313" key="4">
    <source>
        <dbReference type="Proteomes" id="UP000290189"/>
    </source>
</evidence>
<reference evidence="1 3" key="1">
    <citation type="submission" date="2015-02" db="EMBL/GenBank/DDBJ databases">
        <authorList>
            <person name="Chooi Y.-H."/>
        </authorList>
    </citation>
    <scope>NUCLEOTIDE SEQUENCE [LARGE SCALE GENOMIC DNA]</scope>
    <source>
        <strain evidence="1">E3</strain>
    </source>
</reference>
<gene>
    <name evidence="1" type="ORF">PBRA_009158</name>
    <name evidence="2" type="ORF">PLBR_LOCUS5668</name>
</gene>
<dbReference type="EMBL" id="CDSF01000132">
    <property type="protein sequence ID" value="CEP02574.1"/>
    <property type="molecule type" value="Genomic_DNA"/>
</dbReference>
<evidence type="ECO:0000313" key="1">
    <source>
        <dbReference type="EMBL" id="CEP02574.1"/>
    </source>
</evidence>
<geneLocation type="mitochondrion" evidence="2"/>
<reference evidence="2 4" key="2">
    <citation type="submission" date="2018-03" db="EMBL/GenBank/DDBJ databases">
        <authorList>
            <person name="Fogelqvist J."/>
        </authorList>
    </citation>
    <scope>NUCLEOTIDE SEQUENCE [LARGE SCALE GENOMIC DNA]</scope>
</reference>
<proteinExistence type="predicted"/>